<reference evidence="1" key="1">
    <citation type="submission" date="2021-02" db="EMBL/GenBank/DDBJ databases">
        <authorList>
            <person name="Nowell W R."/>
        </authorList>
    </citation>
    <scope>NUCLEOTIDE SEQUENCE</scope>
</reference>
<accession>A0A8S2DKS2</accession>
<dbReference type="AlphaFoldDB" id="A0A8S2DKS2"/>
<protein>
    <submittedName>
        <fullName evidence="1">Uncharacterized protein</fullName>
    </submittedName>
</protein>
<evidence type="ECO:0000313" key="3">
    <source>
        <dbReference type="Proteomes" id="UP000677228"/>
    </source>
</evidence>
<dbReference type="EMBL" id="CAJOBA010006215">
    <property type="protein sequence ID" value="CAF3766483.1"/>
    <property type="molecule type" value="Genomic_DNA"/>
</dbReference>
<evidence type="ECO:0000313" key="1">
    <source>
        <dbReference type="EMBL" id="CAF0996777.1"/>
    </source>
</evidence>
<dbReference type="Proteomes" id="UP000682733">
    <property type="component" value="Unassembled WGS sequence"/>
</dbReference>
<dbReference type="EMBL" id="CAJNOK010006208">
    <property type="protein sequence ID" value="CAF0996777.1"/>
    <property type="molecule type" value="Genomic_DNA"/>
</dbReference>
<gene>
    <name evidence="1" type="ORF">OVA965_LOCUS14355</name>
    <name evidence="2" type="ORF">TMI583_LOCUS14358</name>
</gene>
<organism evidence="1 3">
    <name type="scientific">Didymodactylos carnosus</name>
    <dbReference type="NCBI Taxonomy" id="1234261"/>
    <lineage>
        <taxon>Eukaryota</taxon>
        <taxon>Metazoa</taxon>
        <taxon>Spiralia</taxon>
        <taxon>Gnathifera</taxon>
        <taxon>Rotifera</taxon>
        <taxon>Eurotatoria</taxon>
        <taxon>Bdelloidea</taxon>
        <taxon>Philodinida</taxon>
        <taxon>Philodinidae</taxon>
        <taxon>Didymodactylos</taxon>
    </lineage>
</organism>
<dbReference type="Proteomes" id="UP000677228">
    <property type="component" value="Unassembled WGS sequence"/>
</dbReference>
<feature type="non-terminal residue" evidence="1">
    <location>
        <position position="230"/>
    </location>
</feature>
<name>A0A8S2DKS2_9BILA</name>
<evidence type="ECO:0000313" key="2">
    <source>
        <dbReference type="EMBL" id="CAF3766483.1"/>
    </source>
</evidence>
<sequence>DTDDDQEIDEVTSNYNEVVATSESILTSSDNYLSSLTFADPILTNAFPNSTDTVRTTLDNEIRNATNYSDTNPSFSSTTSNNSTFNNCLPSPPSSSSSPAQIVTILQPSCINLIDPNNPQNLFTIDKNKYLSAKQIADSSNNDGGLLHIIQMLVFSLYNEDEIEQCSVDSKIKGTRPFDVKKFRTIDSHLLALYTTRYSTYRNCSHFASDLRKRQRLLKSSKESSKNKQR</sequence>
<proteinExistence type="predicted"/>
<comment type="caution">
    <text evidence="1">The sequence shown here is derived from an EMBL/GenBank/DDBJ whole genome shotgun (WGS) entry which is preliminary data.</text>
</comment>